<keyword evidence="4" id="KW-0808">Transferase</keyword>
<evidence type="ECO:0000313" key="10">
    <source>
        <dbReference type="EMBL" id="ESP87768.1"/>
    </source>
</evidence>
<feature type="domain" description="PAC" evidence="9">
    <location>
        <begin position="62"/>
        <end position="113"/>
    </location>
</feature>
<accession>V4HCI3</accession>
<feature type="domain" description="PAS" evidence="8">
    <location>
        <begin position="1"/>
        <end position="60"/>
    </location>
</feature>
<dbReference type="InterPro" id="IPR005467">
    <property type="entry name" value="His_kinase_dom"/>
</dbReference>
<dbReference type="InterPro" id="IPR000014">
    <property type="entry name" value="PAS"/>
</dbReference>
<dbReference type="CDD" id="cd00082">
    <property type="entry name" value="HisKA"/>
    <property type="match status" value="1"/>
</dbReference>
<dbReference type="STRING" id="1324957.K933_12266"/>
<dbReference type="Gene3D" id="3.30.450.20">
    <property type="entry name" value="PAS domain"/>
    <property type="match status" value="1"/>
</dbReference>
<evidence type="ECO:0000259" key="7">
    <source>
        <dbReference type="PROSITE" id="PS50109"/>
    </source>
</evidence>
<dbReference type="InterPro" id="IPR003594">
    <property type="entry name" value="HATPase_dom"/>
</dbReference>
<dbReference type="PATRIC" id="fig|1324957.4.peg.2491"/>
<dbReference type="EMBL" id="ASGZ01000044">
    <property type="protein sequence ID" value="ESP87768.1"/>
    <property type="molecule type" value="Genomic_DNA"/>
</dbReference>
<keyword evidence="11" id="KW-1185">Reference proteome</keyword>
<dbReference type="InterPro" id="IPR035965">
    <property type="entry name" value="PAS-like_dom_sf"/>
</dbReference>
<dbReference type="InterPro" id="IPR050736">
    <property type="entry name" value="Sensor_HK_Regulatory"/>
</dbReference>
<evidence type="ECO:0000259" key="8">
    <source>
        <dbReference type="PROSITE" id="PS50112"/>
    </source>
</evidence>
<dbReference type="eggNOG" id="arCOG02329">
    <property type="taxonomic scope" value="Archaea"/>
</dbReference>
<comment type="catalytic activity">
    <reaction evidence="1">
        <text>ATP + protein L-histidine = ADP + protein N-phospho-L-histidine.</text>
        <dbReference type="EC" id="2.7.13.3"/>
    </reaction>
</comment>
<dbReference type="EC" id="2.7.13.3" evidence="2"/>
<dbReference type="InterPro" id="IPR000700">
    <property type="entry name" value="PAS-assoc_C"/>
</dbReference>
<evidence type="ECO:0000256" key="4">
    <source>
        <dbReference type="ARBA" id="ARBA00022679"/>
    </source>
</evidence>
<dbReference type="AlphaFoldDB" id="V4HCI3"/>
<dbReference type="Gene3D" id="1.10.287.130">
    <property type="match status" value="1"/>
</dbReference>
<dbReference type="Pfam" id="PF08448">
    <property type="entry name" value="PAS_4"/>
    <property type="match status" value="1"/>
</dbReference>
<dbReference type="InterPro" id="IPR004358">
    <property type="entry name" value="Sig_transdc_His_kin-like_C"/>
</dbReference>
<dbReference type="PROSITE" id="PS50109">
    <property type="entry name" value="HIS_KIN"/>
    <property type="match status" value="1"/>
</dbReference>
<keyword evidence="5" id="KW-0418">Kinase</keyword>
<dbReference type="NCBIfam" id="TIGR00229">
    <property type="entry name" value="sensory_box"/>
    <property type="match status" value="1"/>
</dbReference>
<dbReference type="SMART" id="SM00388">
    <property type="entry name" value="HisKA"/>
    <property type="match status" value="1"/>
</dbReference>
<dbReference type="GO" id="GO:0000155">
    <property type="term" value="F:phosphorelay sensor kinase activity"/>
    <property type="evidence" value="ECO:0007669"/>
    <property type="project" value="InterPro"/>
</dbReference>
<feature type="domain" description="Histidine kinase" evidence="7">
    <location>
        <begin position="124"/>
        <end position="317"/>
    </location>
</feature>
<keyword evidence="6" id="KW-0902">Two-component regulatory system</keyword>
<dbReference type="SUPFAM" id="SSF55874">
    <property type="entry name" value="ATPase domain of HSP90 chaperone/DNA topoisomerase II/histidine kinase"/>
    <property type="match status" value="1"/>
</dbReference>
<gene>
    <name evidence="10" type="ORF">K933_12266</name>
</gene>
<dbReference type="InterPro" id="IPR036097">
    <property type="entry name" value="HisK_dim/P_sf"/>
</dbReference>
<evidence type="ECO:0000256" key="6">
    <source>
        <dbReference type="ARBA" id="ARBA00023012"/>
    </source>
</evidence>
<dbReference type="Gene3D" id="3.30.565.10">
    <property type="entry name" value="Histidine kinase-like ATPase, C-terminal domain"/>
    <property type="match status" value="1"/>
</dbReference>
<sequence>MEDVFYVYDERGKLVVWNSRLGDLFDLTDEELAGMTPPAFFVETDRPAVERAVREILAEGETVVEARANTSEGTIRFELTGRKLAGDDGELLGFCGVGRDVTDRRDQERRLAAQNHRLGEFATLLAHDLRNPLSVATGFVDLYRETGDGTALDRVSDALARIDAMVEEMLLVATHGRAATDVRPVDLDVVARDAWAMVDTPGATLDVRTDATVDADEPRLGRLFENLFRNAVQHAGPDVTVTVAATDGGFAVTDDGPGVDPADRGRVFDSGVSGVADGTGFGLAIVRAVAESHGWTVSLTEGSEGGARFEFVVSPCGAGDVELGM</sequence>
<dbReference type="SMART" id="SM00387">
    <property type="entry name" value="HATPase_c"/>
    <property type="match status" value="1"/>
</dbReference>
<evidence type="ECO:0000259" key="9">
    <source>
        <dbReference type="PROSITE" id="PS50113"/>
    </source>
</evidence>
<protein>
    <recommendedName>
        <fullName evidence="2">histidine kinase</fullName>
        <ecNumber evidence="2">2.7.13.3</ecNumber>
    </recommendedName>
</protein>
<evidence type="ECO:0000256" key="2">
    <source>
        <dbReference type="ARBA" id="ARBA00012438"/>
    </source>
</evidence>
<dbReference type="PROSITE" id="PS50113">
    <property type="entry name" value="PAC"/>
    <property type="match status" value="1"/>
</dbReference>
<evidence type="ECO:0000256" key="5">
    <source>
        <dbReference type="ARBA" id="ARBA00022777"/>
    </source>
</evidence>
<dbReference type="PANTHER" id="PTHR43711:SF1">
    <property type="entry name" value="HISTIDINE KINASE 1"/>
    <property type="match status" value="1"/>
</dbReference>
<dbReference type="InterPro" id="IPR036890">
    <property type="entry name" value="HATPase_C_sf"/>
</dbReference>
<dbReference type="SUPFAM" id="SSF47384">
    <property type="entry name" value="Homodimeric domain of signal transducing histidine kinase"/>
    <property type="match status" value="1"/>
</dbReference>
<evidence type="ECO:0000313" key="11">
    <source>
        <dbReference type="Proteomes" id="UP000017840"/>
    </source>
</evidence>
<dbReference type="PRINTS" id="PR00344">
    <property type="entry name" value="BCTRLSENSOR"/>
</dbReference>
<organism evidence="10 11">
    <name type="scientific">Candidatus Halobonum tyrrellensis G22</name>
    <dbReference type="NCBI Taxonomy" id="1324957"/>
    <lineage>
        <taxon>Archaea</taxon>
        <taxon>Methanobacteriati</taxon>
        <taxon>Methanobacteriota</taxon>
        <taxon>Stenosarchaea group</taxon>
        <taxon>Halobacteria</taxon>
        <taxon>Halobacteriales</taxon>
        <taxon>Haloferacaceae</taxon>
        <taxon>Candidatus Halobonum</taxon>
    </lineage>
</organism>
<dbReference type="InterPro" id="IPR003661">
    <property type="entry name" value="HisK_dim/P_dom"/>
</dbReference>
<dbReference type="Pfam" id="PF00512">
    <property type="entry name" value="HisKA"/>
    <property type="match status" value="1"/>
</dbReference>
<dbReference type="PROSITE" id="PS50112">
    <property type="entry name" value="PAS"/>
    <property type="match status" value="1"/>
</dbReference>
<evidence type="ECO:0000256" key="1">
    <source>
        <dbReference type="ARBA" id="ARBA00000085"/>
    </source>
</evidence>
<dbReference type="PANTHER" id="PTHR43711">
    <property type="entry name" value="TWO-COMPONENT HISTIDINE KINASE"/>
    <property type="match status" value="1"/>
</dbReference>
<dbReference type="InterPro" id="IPR013656">
    <property type="entry name" value="PAS_4"/>
</dbReference>
<proteinExistence type="predicted"/>
<dbReference type="SUPFAM" id="SSF55785">
    <property type="entry name" value="PYP-like sensor domain (PAS domain)"/>
    <property type="match status" value="1"/>
</dbReference>
<dbReference type="Proteomes" id="UP000017840">
    <property type="component" value="Unassembled WGS sequence"/>
</dbReference>
<dbReference type="Pfam" id="PF02518">
    <property type="entry name" value="HATPase_c"/>
    <property type="match status" value="1"/>
</dbReference>
<reference evidence="10 11" key="1">
    <citation type="journal article" date="2013" name="Genome Announc.">
        <title>Draft Genome Sequence of 'Candidatus Halobonum tyrrellensis' Strain G22, Isolated from the Hypersaline Waters of Lake Tyrrell, Australia.</title>
        <authorList>
            <person name="Ugalde J.A."/>
            <person name="Narasingarao P."/>
            <person name="Kuo S."/>
            <person name="Podell S."/>
            <person name="Allen E.E."/>
        </authorList>
    </citation>
    <scope>NUCLEOTIDE SEQUENCE [LARGE SCALE GENOMIC DNA]</scope>
    <source>
        <strain evidence="10 11">G22</strain>
    </source>
</reference>
<comment type="caution">
    <text evidence="10">The sequence shown here is derived from an EMBL/GenBank/DDBJ whole genome shotgun (WGS) entry which is preliminary data.</text>
</comment>
<name>V4HCI3_9EURY</name>
<evidence type="ECO:0000256" key="3">
    <source>
        <dbReference type="ARBA" id="ARBA00022553"/>
    </source>
</evidence>
<keyword evidence="3" id="KW-0597">Phosphoprotein</keyword>
<dbReference type="CDD" id="cd00130">
    <property type="entry name" value="PAS"/>
    <property type="match status" value="1"/>
</dbReference>